<name>A0A250L674_9BURK</name>
<dbReference type="RefSeq" id="WP_301859001.1">
    <property type="nucleotide sequence ID" value="NZ_JAPNOU010000002.1"/>
</dbReference>
<organism evidence="1">
    <name type="scientific">Burkholderia contaminans</name>
    <dbReference type="NCBI Taxonomy" id="488447"/>
    <lineage>
        <taxon>Bacteria</taxon>
        <taxon>Pseudomonadati</taxon>
        <taxon>Pseudomonadota</taxon>
        <taxon>Betaproteobacteria</taxon>
        <taxon>Burkholderiales</taxon>
        <taxon>Burkholderiaceae</taxon>
        <taxon>Burkholderia</taxon>
        <taxon>Burkholderia cepacia complex</taxon>
    </lineage>
</organism>
<proteinExistence type="predicted"/>
<dbReference type="EMBL" id="AP018357">
    <property type="protein sequence ID" value="BBA40108.1"/>
    <property type="molecule type" value="Genomic_DNA"/>
</dbReference>
<reference evidence="1" key="2">
    <citation type="journal article" date="2017" name="Genome Announc.">
        <title>High-Quality Draft Genome Sequence of Burkholderia contaminans CH-1, a Gram-Negative Bacterium That Metabolizes 2-Azahypoxanthine, a Plant Growth-Regulating Compound.</title>
        <authorList>
            <person name="Choi J.-H."/>
            <person name="Sugiura H."/>
            <person name="Moriuchi R."/>
            <person name="Kawagishi H."/>
            <person name="Dohra H."/>
        </authorList>
    </citation>
    <scope>NUCLEOTIDE SEQUENCE</scope>
    <source>
        <strain evidence="1">CH-1</strain>
    </source>
</reference>
<accession>A0A250L674</accession>
<dbReference type="AlphaFoldDB" id="A0A250L674"/>
<evidence type="ECO:0000313" key="1">
    <source>
        <dbReference type="EMBL" id="BBA40108.1"/>
    </source>
</evidence>
<reference evidence="1" key="1">
    <citation type="journal article" date="2016" name="Biosci. Biotechnol. Biochem.">
        <title>Bioconversion of AHX to AOH by resting cells of Burkholderia contaminans CH-1.</title>
        <authorList>
            <person name="Choi J.H."/>
            <person name="Kikuchi A."/>
            <person name="Pumkaeo P."/>
            <person name="Hirai H."/>
            <person name="Tokuyama S."/>
            <person name="Kawagishi H."/>
        </authorList>
    </citation>
    <scope>NUCLEOTIDE SEQUENCE</scope>
    <source>
        <strain evidence="1">CH-1</strain>
    </source>
</reference>
<sequence>MTTQSSTDLGGSDAVPGAASYPRTSSLADQAAGVVVDAITSARVAAEAALQSAQDRAFDSAMDAMNTLREFIGEPGKILGRMDTKHGEIAEQVEVAVRRARDFLAQVAPGATFEGVGRTAPMDYRIDGIDFQSKFINGSSKGLTHVLEHMGKYKDFATDGVYHIPKDQHAQILEVLKGNTGELSDKTIRAIQEKVAQIELASGKPFSAVVQPSVSTYSEVQLGKVDETVNGHEQDLKQQNETLKDQIRFEHEPSVVEGLKAAGGAAAVGAAVSLTTKLWQKYRDGKNVFAGDFNADDWAEVGLSTAKGAAGGAIAGGAIYALTNCAEMSAPFAGAFVSAAKGMAVLVADYRSGKISVDALIDNGMFVCSDAAIVGLCTAAGQALIPVPVLGAVLGSIAGKFLSTFIGKKAREVTDRLAERTKRIVAALDAEVRKVLAFLGAEFDRLGELTTAAFDLKANVHLLESSLTLARAHGVSESLLIKGDADLDAFMTGR</sequence>
<gene>
    <name evidence="1" type="ORF">BCCH1_25330</name>
</gene>
<protein>
    <submittedName>
        <fullName evidence="1">Uncharacterized protein</fullName>
    </submittedName>
</protein>